<gene>
    <name evidence="1" type="ORF">HNQ92_000885</name>
</gene>
<dbReference type="AlphaFoldDB" id="A0A840TH16"/>
<reference evidence="1 2" key="1">
    <citation type="submission" date="2020-08" db="EMBL/GenBank/DDBJ databases">
        <title>Genomic Encyclopedia of Type Strains, Phase IV (KMG-IV): sequencing the most valuable type-strain genomes for metagenomic binning, comparative biology and taxonomic classification.</title>
        <authorList>
            <person name="Goeker M."/>
        </authorList>
    </citation>
    <scope>NUCLEOTIDE SEQUENCE [LARGE SCALE GENOMIC DNA]</scope>
    <source>
        <strain evidence="1 2">DSM 105074</strain>
    </source>
</reference>
<organism evidence="1 2">
    <name type="scientific">Rhabdobacter roseus</name>
    <dbReference type="NCBI Taxonomy" id="1655419"/>
    <lineage>
        <taxon>Bacteria</taxon>
        <taxon>Pseudomonadati</taxon>
        <taxon>Bacteroidota</taxon>
        <taxon>Cytophagia</taxon>
        <taxon>Cytophagales</taxon>
        <taxon>Cytophagaceae</taxon>
        <taxon>Rhabdobacter</taxon>
    </lineage>
</organism>
<accession>A0A840TH16</accession>
<dbReference type="PROSITE" id="PS51257">
    <property type="entry name" value="PROKAR_LIPOPROTEIN"/>
    <property type="match status" value="1"/>
</dbReference>
<proteinExistence type="predicted"/>
<keyword evidence="2" id="KW-1185">Reference proteome</keyword>
<dbReference type="EMBL" id="JACHGF010000001">
    <property type="protein sequence ID" value="MBB5282764.1"/>
    <property type="molecule type" value="Genomic_DNA"/>
</dbReference>
<name>A0A840TH16_9BACT</name>
<evidence type="ECO:0000313" key="2">
    <source>
        <dbReference type="Proteomes" id="UP000557307"/>
    </source>
</evidence>
<dbReference type="Proteomes" id="UP000557307">
    <property type="component" value="Unassembled WGS sequence"/>
</dbReference>
<comment type="caution">
    <text evidence="1">The sequence shown here is derived from an EMBL/GenBank/DDBJ whole genome shotgun (WGS) entry which is preliminary data.</text>
</comment>
<sequence length="458" mass="51016">MKKRGYRYALWLGQWLFFCAILSCNSQSVEGVYGGLGVRFSAMGGGSLQRDDMAVYLRKDGTFTDELDEEDWKTAVKGKYVVKGNEVILTYNNNKKSDTYERTSKGHLKSGSTILMRLEMNGNLPALGYKTSGGTSTGGGLSGTPYIGTFSQNFIRFDGKGSFSREHQGTVLITGDNIGGGTNNKDESGGTYTYKDGVLQLKYSNGQTEKHSFFFSKSRERIAVIDGRIYVEEKEKSTPKEAAQKPDESEKLPSVAELLNKVKEVHGGRAIDAIRDVKVVSQARGMVLLNLNDYQKPRSLAHVRVAGKLAFVQYREGNEGWQWMQGKKSPMEQARIQESEANRYAGISGLHTTRLAELKKGTLEVAPNGDYELRYLVQGKPLKLLVDKKYRITGEEIPSQGKVTKVAYKNFKEVAGVLFPFTEIHTSDAEETEIKITDYFINTLTEKEWEESAVVTSP</sequence>
<evidence type="ECO:0000313" key="1">
    <source>
        <dbReference type="EMBL" id="MBB5282764.1"/>
    </source>
</evidence>
<dbReference type="RefSeq" id="WP_184171439.1">
    <property type="nucleotide sequence ID" value="NZ_JACHGF010000001.1"/>
</dbReference>
<protein>
    <submittedName>
        <fullName evidence="1">Uncharacterized protein</fullName>
    </submittedName>
</protein>